<dbReference type="GO" id="GO:0000026">
    <property type="term" value="F:alpha-1,2-mannosyltransferase activity"/>
    <property type="evidence" value="ECO:0007669"/>
    <property type="project" value="TreeGrafter"/>
</dbReference>
<protein>
    <recommendedName>
        <fullName evidence="8">Mannosyltransferase</fullName>
        <ecNumber evidence="8">2.4.1.-</ecNumber>
    </recommendedName>
</protein>
<dbReference type="InParanoid" id="A0A024G5V8"/>
<feature type="transmembrane region" description="Helical" evidence="8">
    <location>
        <begin position="45"/>
        <end position="64"/>
    </location>
</feature>
<feature type="transmembrane region" description="Helical" evidence="8">
    <location>
        <begin position="147"/>
        <end position="171"/>
    </location>
</feature>
<dbReference type="EC" id="2.4.1.-" evidence="8"/>
<organism evidence="9 10">
    <name type="scientific">Albugo candida</name>
    <dbReference type="NCBI Taxonomy" id="65357"/>
    <lineage>
        <taxon>Eukaryota</taxon>
        <taxon>Sar</taxon>
        <taxon>Stramenopiles</taxon>
        <taxon>Oomycota</taxon>
        <taxon>Peronosporomycetes</taxon>
        <taxon>Albuginales</taxon>
        <taxon>Albuginaceae</taxon>
        <taxon>Albugo</taxon>
    </lineage>
</organism>
<evidence type="ECO:0000256" key="7">
    <source>
        <dbReference type="ARBA" id="ARBA00023136"/>
    </source>
</evidence>
<accession>A0A024G5V8</accession>
<dbReference type="AlphaFoldDB" id="A0A024G5V8"/>
<keyword evidence="3" id="KW-0808">Transferase</keyword>
<keyword evidence="5 8" id="KW-0256">Endoplasmic reticulum</keyword>
<keyword evidence="7 8" id="KW-0472">Membrane</keyword>
<dbReference type="PANTHER" id="PTHR22760:SF4">
    <property type="entry name" value="GPI MANNOSYLTRANSFERASE 3"/>
    <property type="match status" value="1"/>
</dbReference>
<evidence type="ECO:0000256" key="2">
    <source>
        <dbReference type="ARBA" id="ARBA00022676"/>
    </source>
</evidence>
<evidence type="ECO:0000256" key="5">
    <source>
        <dbReference type="ARBA" id="ARBA00022824"/>
    </source>
</evidence>
<dbReference type="GO" id="GO:0006506">
    <property type="term" value="P:GPI anchor biosynthetic process"/>
    <property type="evidence" value="ECO:0007669"/>
    <property type="project" value="TreeGrafter"/>
</dbReference>
<evidence type="ECO:0000256" key="4">
    <source>
        <dbReference type="ARBA" id="ARBA00022692"/>
    </source>
</evidence>
<comment type="subcellular location">
    <subcellularLocation>
        <location evidence="1 8">Endoplasmic reticulum membrane</location>
        <topology evidence="1 8">Multi-pass membrane protein</topology>
    </subcellularLocation>
</comment>
<feature type="transmembrane region" description="Helical" evidence="8">
    <location>
        <begin position="110"/>
        <end position="135"/>
    </location>
</feature>
<dbReference type="Proteomes" id="UP000053237">
    <property type="component" value="Unassembled WGS sequence"/>
</dbReference>
<comment type="similarity">
    <text evidence="8">Belongs to the glycosyltransferase 22 family.</text>
</comment>
<dbReference type="Pfam" id="PF03901">
    <property type="entry name" value="Glyco_transf_22"/>
    <property type="match status" value="1"/>
</dbReference>
<evidence type="ECO:0000256" key="3">
    <source>
        <dbReference type="ARBA" id="ARBA00022679"/>
    </source>
</evidence>
<comment type="caution">
    <text evidence="9">The sequence shown here is derived from an EMBL/GenBank/DDBJ whole genome shotgun (WGS) entry which is preliminary data.</text>
</comment>
<evidence type="ECO:0000256" key="6">
    <source>
        <dbReference type="ARBA" id="ARBA00022989"/>
    </source>
</evidence>
<dbReference type="GO" id="GO:0005789">
    <property type="term" value="C:endoplasmic reticulum membrane"/>
    <property type="evidence" value="ECO:0007669"/>
    <property type="project" value="UniProtKB-SubCell"/>
</dbReference>
<proteinExistence type="inferred from homology"/>
<dbReference type="EMBL" id="CAIX01000023">
    <property type="protein sequence ID" value="CCI41705.1"/>
    <property type="molecule type" value="Genomic_DNA"/>
</dbReference>
<evidence type="ECO:0000313" key="10">
    <source>
        <dbReference type="Proteomes" id="UP000053237"/>
    </source>
</evidence>
<keyword evidence="6 8" id="KW-1133">Transmembrane helix</keyword>
<keyword evidence="10" id="KW-1185">Reference proteome</keyword>
<dbReference type="PANTHER" id="PTHR22760">
    <property type="entry name" value="GLYCOSYLTRANSFERASE"/>
    <property type="match status" value="1"/>
</dbReference>
<evidence type="ECO:0000256" key="1">
    <source>
        <dbReference type="ARBA" id="ARBA00004477"/>
    </source>
</evidence>
<dbReference type="OrthoDB" id="416834at2759"/>
<evidence type="ECO:0000256" key="8">
    <source>
        <dbReference type="RuleBase" id="RU363075"/>
    </source>
</evidence>
<gene>
    <name evidence="9" type="ORF">BN9_024890</name>
</gene>
<comment type="caution">
    <text evidence="8">Lacks conserved residue(s) required for the propagation of feature annotation.</text>
</comment>
<dbReference type="InterPro" id="IPR005599">
    <property type="entry name" value="GPI_mannosylTrfase"/>
</dbReference>
<reference evidence="9 10" key="1">
    <citation type="submission" date="2012-05" db="EMBL/GenBank/DDBJ databases">
        <title>Recombination and specialization in a pathogen metapopulation.</title>
        <authorList>
            <person name="Gardiner A."/>
            <person name="Kemen E."/>
            <person name="Schultz-Larsen T."/>
            <person name="MacLean D."/>
            <person name="Van Oosterhout C."/>
            <person name="Jones J.D.G."/>
        </authorList>
    </citation>
    <scope>NUCLEOTIDE SEQUENCE [LARGE SCALE GENOMIC DNA]</scope>
    <source>
        <strain evidence="9 10">Ac Nc2</strain>
    </source>
</reference>
<dbReference type="STRING" id="65357.A0A024G5V8"/>
<sequence>MDLAYCRYTRCQCCRLHSLYLQGMVAATTDYFVYRFGCRYFDHTTAKWILFCHLSCWFTFYTLVRTYSNCMETLFTMMALSYWPWNFLMAEYKKDDDSVLANANWESDRFKALCYAAIGVLFRPTNAVLWIFLGCKHWHAVRSRFEFITFNVLPIGVLTTSIMIIVDYLFYKKWTFVPYNFVLFNLLQVWQKNLI</sequence>
<keyword evidence="2 8" id="KW-0328">Glycosyltransferase</keyword>
<keyword evidence="4 8" id="KW-0812">Transmembrane</keyword>
<name>A0A024G5V8_9STRA</name>
<evidence type="ECO:0000313" key="9">
    <source>
        <dbReference type="EMBL" id="CCI41705.1"/>
    </source>
</evidence>